<proteinExistence type="predicted"/>
<dbReference type="Proteomes" id="UP000829196">
    <property type="component" value="Unassembled WGS sequence"/>
</dbReference>
<reference evidence="1" key="1">
    <citation type="journal article" date="2022" name="Front. Genet.">
        <title>Chromosome-Scale Assembly of the Dendrobium nobile Genome Provides Insights Into the Molecular Mechanism of the Biosynthesis of the Medicinal Active Ingredient of Dendrobium.</title>
        <authorList>
            <person name="Xu Q."/>
            <person name="Niu S.-C."/>
            <person name="Li K.-L."/>
            <person name="Zheng P.-J."/>
            <person name="Zhang X.-J."/>
            <person name="Jia Y."/>
            <person name="Liu Y."/>
            <person name="Niu Y.-X."/>
            <person name="Yu L.-H."/>
            <person name="Chen D.-F."/>
            <person name="Zhang G.-Q."/>
        </authorList>
    </citation>
    <scope>NUCLEOTIDE SEQUENCE</scope>
    <source>
        <tissue evidence="1">Leaf</tissue>
    </source>
</reference>
<accession>A0A8T3B633</accession>
<dbReference type="AlphaFoldDB" id="A0A8T3B633"/>
<dbReference type="EMBL" id="JAGYWB010000011">
    <property type="protein sequence ID" value="KAI0504093.1"/>
    <property type="molecule type" value="Genomic_DNA"/>
</dbReference>
<protein>
    <submittedName>
        <fullName evidence="1">Uncharacterized protein</fullName>
    </submittedName>
</protein>
<evidence type="ECO:0000313" key="1">
    <source>
        <dbReference type="EMBL" id="KAI0504093.1"/>
    </source>
</evidence>
<keyword evidence="2" id="KW-1185">Reference proteome</keyword>
<comment type="caution">
    <text evidence="1">The sequence shown here is derived from an EMBL/GenBank/DDBJ whole genome shotgun (WGS) entry which is preliminary data.</text>
</comment>
<sequence>MEQKIQLLTVMYQFLLAVQVDIKFSCAILHKFIGHYYEHDLYFTISQIEMQHDSQIGEIEVNNKNLNVHAIVWVRIQEEVVRHAMATGFQRLWKKFYSI</sequence>
<name>A0A8T3B633_DENNO</name>
<gene>
    <name evidence="1" type="ORF">KFK09_015040</name>
</gene>
<organism evidence="1 2">
    <name type="scientific">Dendrobium nobile</name>
    <name type="common">Orchid</name>
    <dbReference type="NCBI Taxonomy" id="94219"/>
    <lineage>
        <taxon>Eukaryota</taxon>
        <taxon>Viridiplantae</taxon>
        <taxon>Streptophyta</taxon>
        <taxon>Embryophyta</taxon>
        <taxon>Tracheophyta</taxon>
        <taxon>Spermatophyta</taxon>
        <taxon>Magnoliopsida</taxon>
        <taxon>Liliopsida</taxon>
        <taxon>Asparagales</taxon>
        <taxon>Orchidaceae</taxon>
        <taxon>Epidendroideae</taxon>
        <taxon>Malaxideae</taxon>
        <taxon>Dendrobiinae</taxon>
        <taxon>Dendrobium</taxon>
    </lineage>
</organism>
<evidence type="ECO:0000313" key="2">
    <source>
        <dbReference type="Proteomes" id="UP000829196"/>
    </source>
</evidence>